<evidence type="ECO:0000256" key="5">
    <source>
        <dbReference type="ARBA" id="ARBA00022553"/>
    </source>
</evidence>
<evidence type="ECO:0000256" key="14">
    <source>
        <dbReference type="PROSITE-ProRule" id="PRU00169"/>
    </source>
</evidence>
<dbReference type="FunFam" id="3.40.50.300:FF:000006">
    <property type="entry name" value="DNA-binding transcriptional regulator NtrC"/>
    <property type="match status" value="1"/>
</dbReference>
<dbReference type="Pfam" id="PF25601">
    <property type="entry name" value="AAA_lid_14"/>
    <property type="match status" value="1"/>
</dbReference>
<comment type="subcellular location">
    <subcellularLocation>
        <location evidence="1 15">Cytoplasm</location>
    </subcellularLocation>
</comment>
<evidence type="ECO:0000256" key="13">
    <source>
        <dbReference type="ARBA" id="ARBA00023231"/>
    </source>
</evidence>
<dbReference type="SUPFAM" id="SSF46689">
    <property type="entry name" value="Homeodomain-like"/>
    <property type="match status" value="1"/>
</dbReference>
<dbReference type="NCBIfam" id="TIGR01818">
    <property type="entry name" value="ntrC"/>
    <property type="match status" value="1"/>
</dbReference>
<dbReference type="InterPro" id="IPR011006">
    <property type="entry name" value="CheY-like_superfamily"/>
</dbReference>
<evidence type="ECO:0000256" key="4">
    <source>
        <dbReference type="ARBA" id="ARBA00022491"/>
    </source>
</evidence>
<dbReference type="InterPro" id="IPR058031">
    <property type="entry name" value="AAA_lid_NorR"/>
</dbReference>
<dbReference type="SUPFAM" id="SSF52172">
    <property type="entry name" value="CheY-like"/>
    <property type="match status" value="1"/>
</dbReference>
<gene>
    <name evidence="15" type="primary">ntrC</name>
    <name evidence="18" type="ORF">ALQ29_05532</name>
</gene>
<dbReference type="GO" id="GO:0006808">
    <property type="term" value="P:regulation of nitrogen utilization"/>
    <property type="evidence" value="ECO:0007669"/>
    <property type="project" value="UniProtKB-UniRule"/>
</dbReference>
<accession>A0A3M4A8G2</accession>
<dbReference type="PROSITE" id="PS00676">
    <property type="entry name" value="SIGMA54_INTERACT_2"/>
    <property type="match status" value="1"/>
</dbReference>
<dbReference type="InterPro" id="IPR001789">
    <property type="entry name" value="Sig_transdc_resp-reg_receiver"/>
</dbReference>
<keyword evidence="4 15" id="KW-0678">Repressor</keyword>
<dbReference type="InterPro" id="IPR002078">
    <property type="entry name" value="Sigma_54_int"/>
</dbReference>
<dbReference type="Gene3D" id="3.40.50.300">
    <property type="entry name" value="P-loop containing nucleotide triphosphate hydrolases"/>
    <property type="match status" value="1"/>
</dbReference>
<keyword evidence="5 14" id="KW-0597">Phosphoprotein</keyword>
<dbReference type="SMART" id="SM00382">
    <property type="entry name" value="AAA"/>
    <property type="match status" value="1"/>
</dbReference>
<dbReference type="CDD" id="cd00009">
    <property type="entry name" value="AAA"/>
    <property type="match status" value="1"/>
</dbReference>
<comment type="function">
    <text evidence="15">Member of the two-component regulatory system NtrB/NtrC, which controls expression of the nitrogen-regulated (ntr) genes in response to nitrogen limitation. Phosphorylated NtrC binds directly to DNA and stimulates the formation of open promoter-sigma54-RNA polymerase complexes.</text>
</comment>
<reference evidence="18 19" key="1">
    <citation type="submission" date="2018-08" db="EMBL/GenBank/DDBJ databases">
        <title>Recombination of ecologically and evolutionarily significant loci maintains genetic cohesion in the Pseudomonas syringae species complex.</title>
        <authorList>
            <person name="Dillon M."/>
            <person name="Thakur S."/>
            <person name="Almeida R.N.D."/>
            <person name="Weir B.S."/>
            <person name="Guttman D.S."/>
        </authorList>
    </citation>
    <scope>NUCLEOTIDE SEQUENCE [LARGE SCALE GENOMIC DNA]</scope>
    <source>
        <strain evidence="18 19">ICMP 3555</strain>
    </source>
</reference>
<dbReference type="Pfam" id="PF00072">
    <property type="entry name" value="Response_reg"/>
    <property type="match status" value="1"/>
</dbReference>
<dbReference type="InterPro" id="IPR010114">
    <property type="entry name" value="Transcript_reg_NtrC"/>
</dbReference>
<dbReference type="InterPro" id="IPR002197">
    <property type="entry name" value="HTH_Fis"/>
</dbReference>
<evidence type="ECO:0000256" key="9">
    <source>
        <dbReference type="ARBA" id="ARBA00023015"/>
    </source>
</evidence>
<keyword evidence="11 15" id="KW-0010">Activator</keyword>
<comment type="caution">
    <text evidence="18">The sequence shown here is derived from an EMBL/GenBank/DDBJ whole genome shotgun (WGS) entry which is preliminary data.</text>
</comment>
<organism evidence="18 19">
    <name type="scientific">Pseudomonas marginalis pv. marginalis</name>
    <dbReference type="NCBI Taxonomy" id="97473"/>
    <lineage>
        <taxon>Bacteria</taxon>
        <taxon>Pseudomonadati</taxon>
        <taxon>Pseudomonadota</taxon>
        <taxon>Gammaproteobacteria</taxon>
        <taxon>Pseudomonadales</taxon>
        <taxon>Pseudomonadaceae</taxon>
        <taxon>Pseudomonas</taxon>
    </lineage>
</organism>
<dbReference type="GO" id="GO:0043565">
    <property type="term" value="F:sequence-specific DNA binding"/>
    <property type="evidence" value="ECO:0007669"/>
    <property type="project" value="InterPro"/>
</dbReference>
<dbReference type="Gene3D" id="1.10.10.60">
    <property type="entry name" value="Homeodomain-like"/>
    <property type="match status" value="1"/>
</dbReference>
<keyword evidence="9 15" id="KW-0805">Transcription regulation</keyword>
<dbReference type="PROSITE" id="PS00688">
    <property type="entry name" value="SIGMA54_INTERACT_3"/>
    <property type="match status" value="1"/>
</dbReference>
<evidence type="ECO:0000259" key="17">
    <source>
        <dbReference type="PROSITE" id="PS50110"/>
    </source>
</evidence>
<dbReference type="CDD" id="cd19919">
    <property type="entry name" value="REC_NtrC"/>
    <property type="match status" value="1"/>
</dbReference>
<dbReference type="GO" id="GO:0005737">
    <property type="term" value="C:cytoplasm"/>
    <property type="evidence" value="ECO:0007669"/>
    <property type="project" value="UniProtKB-SubCell"/>
</dbReference>
<dbReference type="FunFam" id="3.40.50.2300:FF:000018">
    <property type="entry name" value="DNA-binding transcriptional regulator NtrC"/>
    <property type="match status" value="1"/>
</dbReference>
<dbReference type="NCBIfam" id="NF008176">
    <property type="entry name" value="PRK10923.1"/>
    <property type="match status" value="1"/>
</dbReference>
<dbReference type="Proteomes" id="UP000276587">
    <property type="component" value="Unassembled WGS sequence"/>
</dbReference>
<evidence type="ECO:0000256" key="1">
    <source>
        <dbReference type="ARBA" id="ARBA00004496"/>
    </source>
</evidence>
<evidence type="ECO:0000313" key="18">
    <source>
        <dbReference type="EMBL" id="RMP03191.1"/>
    </source>
</evidence>
<dbReference type="GO" id="GO:0005524">
    <property type="term" value="F:ATP binding"/>
    <property type="evidence" value="ECO:0007669"/>
    <property type="project" value="UniProtKB-KW"/>
</dbReference>
<dbReference type="AlphaFoldDB" id="A0A3M4A8G2"/>
<evidence type="ECO:0000256" key="2">
    <source>
        <dbReference type="ARBA" id="ARBA00019059"/>
    </source>
</evidence>
<evidence type="ECO:0000313" key="19">
    <source>
        <dbReference type="Proteomes" id="UP000276587"/>
    </source>
</evidence>
<dbReference type="Pfam" id="PF00158">
    <property type="entry name" value="Sigma54_activat"/>
    <property type="match status" value="1"/>
</dbReference>
<dbReference type="GO" id="GO:0000156">
    <property type="term" value="F:phosphorelay response regulator activity"/>
    <property type="evidence" value="ECO:0007669"/>
    <property type="project" value="UniProtKB-UniRule"/>
</dbReference>
<dbReference type="InterPro" id="IPR009057">
    <property type="entry name" value="Homeodomain-like_sf"/>
</dbReference>
<dbReference type="PRINTS" id="PR01590">
    <property type="entry name" value="HTHFIS"/>
</dbReference>
<dbReference type="EMBL" id="RBQF01000324">
    <property type="protein sequence ID" value="RMP03191.1"/>
    <property type="molecule type" value="Genomic_DNA"/>
</dbReference>
<dbReference type="InterPro" id="IPR003593">
    <property type="entry name" value="AAA+_ATPase"/>
</dbReference>
<protein>
    <recommendedName>
        <fullName evidence="2 15">DNA-binding transcriptional regulator NtrC</fullName>
    </recommendedName>
    <alternativeName>
        <fullName evidence="15">Nitrogen regulation protein NR(I)</fullName>
    </alternativeName>
</protein>
<dbReference type="SMART" id="SM00448">
    <property type="entry name" value="REC"/>
    <property type="match status" value="1"/>
</dbReference>
<dbReference type="FunFam" id="1.10.8.60:FF:000014">
    <property type="entry name" value="DNA-binding transcriptional regulator NtrC"/>
    <property type="match status" value="1"/>
</dbReference>
<feature type="modified residue" description="4-aspartylphosphate" evidence="14">
    <location>
        <position position="57"/>
    </location>
</feature>
<keyword evidence="12 15" id="KW-0804">Transcription</keyword>
<evidence type="ECO:0000256" key="8">
    <source>
        <dbReference type="ARBA" id="ARBA00023012"/>
    </source>
</evidence>
<name>A0A3M4A8G2_PSEMA</name>
<dbReference type="PANTHER" id="PTHR32071:SF95">
    <property type="entry name" value="DNA-BINDING TRANSCRIPTIONAL REGULATOR NTRC"/>
    <property type="match status" value="1"/>
</dbReference>
<dbReference type="InterPro" id="IPR027417">
    <property type="entry name" value="P-loop_NTPase"/>
</dbReference>
<evidence type="ECO:0000256" key="12">
    <source>
        <dbReference type="ARBA" id="ARBA00023163"/>
    </source>
</evidence>
<sequence>MDMSRSETVWIVDDDRSIRWVLEKALQQEGMTTQSFDSADGVMSRLARQQPDVIISDIRMPGASGLDLLARIREQHPRLPVIIMTAHSDLDSAVASYQGGAFEYLPKPFDVDEAVALVKRANQHAQEQQNQEAPPALTRTPEIIGEAPAMQEVFRAIGRLSHSNITVLINGESGTGKELVAHALHRHSPRAASPFIALNMAAIPKDLMESELFGHEKGAFTGAANLRRGRFEQADGGTLFLDEIGDMPADTQTRLLRVLADGEFYRVGGHTPVKVDVRIIAATHQNLETLVHAGKFREDLFHRLNVIRIHIPRMSDRREDIPTLARHFLSRAAQELAVEPKLLKSETEEYLKNLPWPGNVRQLENTCRWITVMASGREVHISDLPPELLSLPQDSAPVTNWEQALRQWADQALARGQSNLLDSAVPAFERIMIETALKHTAGRRRDAAVLLGWGRNTLTRKIKELGMKVDGGDDDEGDEG</sequence>
<evidence type="ECO:0000256" key="15">
    <source>
        <dbReference type="RuleBase" id="RU365013"/>
    </source>
</evidence>
<dbReference type="Pfam" id="PF02954">
    <property type="entry name" value="HTH_8"/>
    <property type="match status" value="1"/>
</dbReference>
<keyword evidence="3 15" id="KW-0963">Cytoplasm</keyword>
<keyword evidence="13 15" id="KW-0535">Nitrogen fixation</keyword>
<evidence type="ECO:0000256" key="11">
    <source>
        <dbReference type="ARBA" id="ARBA00023159"/>
    </source>
</evidence>
<keyword evidence="6 15" id="KW-0547">Nucleotide-binding</keyword>
<dbReference type="InterPro" id="IPR025944">
    <property type="entry name" value="Sigma_54_int_dom_CS"/>
</dbReference>
<dbReference type="PROSITE" id="PS50045">
    <property type="entry name" value="SIGMA54_INTERACT_4"/>
    <property type="match status" value="1"/>
</dbReference>
<keyword evidence="7 15" id="KW-0067">ATP-binding</keyword>
<proteinExistence type="predicted"/>
<dbReference type="InterPro" id="IPR025943">
    <property type="entry name" value="Sigma_54_int_dom_ATP-bd_2"/>
</dbReference>
<evidence type="ECO:0000256" key="7">
    <source>
        <dbReference type="ARBA" id="ARBA00022840"/>
    </source>
</evidence>
<keyword evidence="19" id="KW-1185">Reference proteome</keyword>
<dbReference type="Gene3D" id="1.10.8.60">
    <property type="match status" value="1"/>
</dbReference>
<evidence type="ECO:0000259" key="16">
    <source>
        <dbReference type="PROSITE" id="PS50045"/>
    </source>
</evidence>
<dbReference type="FunFam" id="1.10.10.60:FF:000088">
    <property type="entry name" value="DNA-binding transcriptional regulator NtrC"/>
    <property type="match status" value="1"/>
</dbReference>
<feature type="domain" description="Sigma-54 factor interaction" evidence="16">
    <location>
        <begin position="143"/>
        <end position="372"/>
    </location>
</feature>
<evidence type="ECO:0000256" key="6">
    <source>
        <dbReference type="ARBA" id="ARBA00022741"/>
    </source>
</evidence>
<feature type="domain" description="Response regulatory" evidence="17">
    <location>
        <begin position="8"/>
        <end position="122"/>
    </location>
</feature>
<dbReference type="Gene3D" id="3.40.50.2300">
    <property type="match status" value="1"/>
</dbReference>
<dbReference type="PROSITE" id="PS50110">
    <property type="entry name" value="RESPONSE_REGULATORY"/>
    <property type="match status" value="1"/>
</dbReference>
<dbReference type="PANTHER" id="PTHR32071">
    <property type="entry name" value="TRANSCRIPTIONAL REGULATORY PROTEIN"/>
    <property type="match status" value="1"/>
</dbReference>
<dbReference type="SUPFAM" id="SSF52540">
    <property type="entry name" value="P-loop containing nucleoside triphosphate hydrolases"/>
    <property type="match status" value="1"/>
</dbReference>
<keyword evidence="10 15" id="KW-0238">DNA-binding</keyword>
<keyword evidence="8 15" id="KW-0902">Two-component regulatory system</keyword>
<dbReference type="InterPro" id="IPR025662">
    <property type="entry name" value="Sigma_54_int_dom_ATP-bd_1"/>
</dbReference>
<dbReference type="GO" id="GO:0006355">
    <property type="term" value="P:regulation of DNA-templated transcription"/>
    <property type="evidence" value="ECO:0007669"/>
    <property type="project" value="InterPro"/>
</dbReference>
<dbReference type="PROSITE" id="PS00675">
    <property type="entry name" value="SIGMA54_INTERACT_1"/>
    <property type="match status" value="1"/>
</dbReference>
<evidence type="ECO:0000256" key="10">
    <source>
        <dbReference type="ARBA" id="ARBA00023125"/>
    </source>
</evidence>
<evidence type="ECO:0000256" key="3">
    <source>
        <dbReference type="ARBA" id="ARBA00022490"/>
    </source>
</evidence>